<sequence>MVLESRNSCETIQLMLVSPTPTMSMTISVAICSTLTKGLGTFLSPPLKL</sequence>
<dbReference type="Proteomes" id="UP001187192">
    <property type="component" value="Unassembled WGS sequence"/>
</dbReference>
<comment type="caution">
    <text evidence="1">The sequence shown here is derived from an EMBL/GenBank/DDBJ whole genome shotgun (WGS) entry which is preliminary data.</text>
</comment>
<evidence type="ECO:0000313" key="2">
    <source>
        <dbReference type="Proteomes" id="UP001187192"/>
    </source>
</evidence>
<reference evidence="1" key="1">
    <citation type="submission" date="2023-07" db="EMBL/GenBank/DDBJ databases">
        <title>draft genome sequence of fig (Ficus carica).</title>
        <authorList>
            <person name="Takahashi T."/>
            <person name="Nishimura K."/>
        </authorList>
    </citation>
    <scope>NUCLEOTIDE SEQUENCE</scope>
</reference>
<protein>
    <submittedName>
        <fullName evidence="1">Uncharacterized protein</fullName>
    </submittedName>
</protein>
<proteinExistence type="predicted"/>
<organism evidence="1 2">
    <name type="scientific">Ficus carica</name>
    <name type="common">Common fig</name>
    <dbReference type="NCBI Taxonomy" id="3494"/>
    <lineage>
        <taxon>Eukaryota</taxon>
        <taxon>Viridiplantae</taxon>
        <taxon>Streptophyta</taxon>
        <taxon>Embryophyta</taxon>
        <taxon>Tracheophyta</taxon>
        <taxon>Spermatophyta</taxon>
        <taxon>Magnoliopsida</taxon>
        <taxon>eudicotyledons</taxon>
        <taxon>Gunneridae</taxon>
        <taxon>Pentapetalae</taxon>
        <taxon>rosids</taxon>
        <taxon>fabids</taxon>
        <taxon>Rosales</taxon>
        <taxon>Moraceae</taxon>
        <taxon>Ficeae</taxon>
        <taxon>Ficus</taxon>
    </lineage>
</organism>
<dbReference type="EMBL" id="BTGU01001528">
    <property type="protein sequence ID" value="GMN24906.1"/>
    <property type="molecule type" value="Genomic_DNA"/>
</dbReference>
<evidence type="ECO:0000313" key="1">
    <source>
        <dbReference type="EMBL" id="GMN24906.1"/>
    </source>
</evidence>
<gene>
    <name evidence="1" type="ORF">TIFTF001_040637</name>
</gene>
<accession>A0AA87ZI61</accession>
<dbReference type="AlphaFoldDB" id="A0AA87ZI61"/>
<keyword evidence="2" id="KW-1185">Reference proteome</keyword>
<name>A0AA87ZI61_FICCA</name>